<feature type="domain" description="NfeD-like C-terminal" evidence="6">
    <location>
        <begin position="369"/>
        <end position="423"/>
    </location>
</feature>
<dbReference type="Pfam" id="PF25145">
    <property type="entry name" value="NfeD1b_N"/>
    <property type="match status" value="1"/>
</dbReference>
<dbReference type="SUPFAM" id="SSF141322">
    <property type="entry name" value="NfeD domain-like"/>
    <property type="match status" value="1"/>
</dbReference>
<gene>
    <name evidence="9" type="ordered locus">DEFDS_0800</name>
</gene>
<dbReference type="Pfam" id="PF24961">
    <property type="entry name" value="NfeD_membrane"/>
    <property type="match status" value="1"/>
</dbReference>
<keyword evidence="4 5" id="KW-0472">Membrane</keyword>
<dbReference type="InterPro" id="IPR002810">
    <property type="entry name" value="NfeD-like_C"/>
</dbReference>
<evidence type="ECO:0000313" key="10">
    <source>
        <dbReference type="Proteomes" id="UP000001520"/>
    </source>
</evidence>
<dbReference type="PANTHER" id="PTHR33507">
    <property type="entry name" value="INNER MEMBRANE PROTEIN YBBJ"/>
    <property type="match status" value="1"/>
</dbReference>
<evidence type="ECO:0000256" key="3">
    <source>
        <dbReference type="ARBA" id="ARBA00022989"/>
    </source>
</evidence>
<sequence>MHQKLVFTFSILKMKNKFILTLFIFFILVRYGISANLCAIKIDGVISPVTSKFIEQTIKKCENKDGLILYLNTPGGLLTSTREIVQSIFTSQIPVITVVSPPGARAGSAGSFIVLASHYAIMFEGTNIGAAHPVSIFGKDIDGDMRKKIENDTIAFMKSIAEKRNRNIEKAISMVKDSKSYTAQEALKFKLIDKVVKNNQELNMYLKNIFNDNIQIEEIEPTQFEKLKFFLSNPDILVLLLFITLLSIYLEIKFGGTFIFAGLGIISFILFLLGLNIIPINLLALLIFLSGILLLILEIFIPSYGLLTISAIILITIGLNMLFKVKGSMGIGVSIYMILTIIGLIGLIAFILGKVIFKDFKRKPETGSEKLIGMTAEVMQWDGKKGKIFINGEYWDIISEDDINVNDKVLVVDVKGLTLVVKKVAA</sequence>
<proteinExistence type="predicted"/>
<reference evidence="9 10" key="1">
    <citation type="journal article" date="2010" name="DNA Res.">
        <title>Bacterial lifestyle in a deep-sea hydrothermal vent chimney revealed by the genome sequence of the thermophilic bacterium Deferribacter desulfuricans SSM1.</title>
        <authorList>
            <person name="Takaki Y."/>
            <person name="Shimamura S."/>
            <person name="Nakagawa S."/>
            <person name="Fukuhara Y."/>
            <person name="Horikawa H."/>
            <person name="Ankai A."/>
            <person name="Harada T."/>
            <person name="Hosoyama A."/>
            <person name="Oguchi A."/>
            <person name="Fukui S."/>
            <person name="Fujita N."/>
            <person name="Takami H."/>
            <person name="Takai K."/>
        </authorList>
    </citation>
    <scope>NUCLEOTIDE SEQUENCE [LARGE SCALE GENOMIC DNA]</scope>
    <source>
        <strain evidence="10">DSM 14783 / JCM 11476 / NBRC 101012 / SSM1</strain>
    </source>
</reference>
<dbReference type="GO" id="GO:0008233">
    <property type="term" value="F:peptidase activity"/>
    <property type="evidence" value="ECO:0007669"/>
    <property type="project" value="UniProtKB-KW"/>
</dbReference>
<evidence type="ECO:0000256" key="2">
    <source>
        <dbReference type="ARBA" id="ARBA00022692"/>
    </source>
</evidence>
<feature type="transmembrane region" description="Helical" evidence="5">
    <location>
        <begin position="280"/>
        <end position="297"/>
    </location>
</feature>
<feature type="transmembrane region" description="Helical" evidence="5">
    <location>
        <begin position="335"/>
        <end position="357"/>
    </location>
</feature>
<dbReference type="GO" id="GO:0006508">
    <property type="term" value="P:proteolysis"/>
    <property type="evidence" value="ECO:0007669"/>
    <property type="project" value="UniProtKB-KW"/>
</dbReference>
<evidence type="ECO:0000256" key="4">
    <source>
        <dbReference type="ARBA" id="ARBA00023136"/>
    </source>
</evidence>
<feature type="transmembrane region" description="Helical" evidence="5">
    <location>
        <begin position="229"/>
        <end position="250"/>
    </location>
</feature>
<name>D3PCF5_DEFDS</name>
<evidence type="ECO:0000259" key="6">
    <source>
        <dbReference type="Pfam" id="PF01957"/>
    </source>
</evidence>
<keyword evidence="3 5" id="KW-1133">Transmembrane helix</keyword>
<keyword evidence="9" id="KW-0645">Protease</keyword>
<evidence type="ECO:0000256" key="5">
    <source>
        <dbReference type="SAM" id="Phobius"/>
    </source>
</evidence>
<evidence type="ECO:0000259" key="7">
    <source>
        <dbReference type="Pfam" id="PF24961"/>
    </source>
</evidence>
<evidence type="ECO:0000259" key="8">
    <source>
        <dbReference type="Pfam" id="PF25145"/>
    </source>
</evidence>
<dbReference type="HOGENOM" id="CLU_024619_1_1_0"/>
<dbReference type="InterPro" id="IPR029045">
    <property type="entry name" value="ClpP/crotonase-like_dom_sf"/>
</dbReference>
<dbReference type="Gene3D" id="3.90.226.10">
    <property type="entry name" value="2-enoyl-CoA Hydratase, Chain A, domain 1"/>
    <property type="match status" value="1"/>
</dbReference>
<dbReference type="Pfam" id="PF01957">
    <property type="entry name" value="NfeD"/>
    <property type="match status" value="1"/>
</dbReference>
<dbReference type="InterPro" id="IPR052165">
    <property type="entry name" value="Membrane_assoc_protease"/>
</dbReference>
<organism evidence="9 10">
    <name type="scientific">Deferribacter desulfuricans (strain DSM 14783 / JCM 11476 / NBRC 101012 / SSM1)</name>
    <dbReference type="NCBI Taxonomy" id="639282"/>
    <lineage>
        <taxon>Bacteria</taxon>
        <taxon>Pseudomonadati</taxon>
        <taxon>Deferribacterota</taxon>
        <taxon>Deferribacteres</taxon>
        <taxon>Deferribacterales</taxon>
        <taxon>Deferribacteraceae</taxon>
        <taxon>Deferribacter</taxon>
    </lineage>
</organism>
<keyword evidence="2 5" id="KW-0812">Transmembrane</keyword>
<keyword evidence="9" id="KW-0378">Hydrolase</keyword>
<dbReference type="PANTHER" id="PTHR33507:SF4">
    <property type="entry name" value="NODULATION COMPETITIVENESS PROTEIN NFED"/>
    <property type="match status" value="1"/>
</dbReference>
<dbReference type="eggNOG" id="COG1030">
    <property type="taxonomic scope" value="Bacteria"/>
</dbReference>
<accession>D3PCF5</accession>
<keyword evidence="10" id="KW-1185">Reference proteome</keyword>
<dbReference type="KEGG" id="ddf:DEFDS_0800"/>
<evidence type="ECO:0000313" key="9">
    <source>
        <dbReference type="EMBL" id="BAI80278.1"/>
    </source>
</evidence>
<dbReference type="EMBL" id="AP011529">
    <property type="protein sequence ID" value="BAI80278.1"/>
    <property type="molecule type" value="Genomic_DNA"/>
</dbReference>
<dbReference type="Proteomes" id="UP000001520">
    <property type="component" value="Chromosome"/>
</dbReference>
<dbReference type="AlphaFoldDB" id="D3PCF5"/>
<dbReference type="InterPro" id="IPR056739">
    <property type="entry name" value="NfeD_membrane"/>
</dbReference>
<dbReference type="InterPro" id="IPR056738">
    <property type="entry name" value="NfeD1b_N"/>
</dbReference>
<feature type="transmembrane region" description="Helical" evidence="5">
    <location>
        <begin position="304"/>
        <end position="323"/>
    </location>
</feature>
<dbReference type="SUPFAM" id="SSF52096">
    <property type="entry name" value="ClpP/crotonase"/>
    <property type="match status" value="1"/>
</dbReference>
<comment type="subcellular location">
    <subcellularLocation>
        <location evidence="1">Membrane</location>
        <topology evidence="1">Multi-pass membrane protein</topology>
    </subcellularLocation>
</comment>
<dbReference type="Gene3D" id="2.40.50.140">
    <property type="entry name" value="Nucleic acid-binding proteins"/>
    <property type="match status" value="1"/>
</dbReference>
<dbReference type="InterPro" id="IPR012340">
    <property type="entry name" value="NA-bd_OB-fold"/>
</dbReference>
<feature type="domain" description="NfeD integral membrane" evidence="7">
    <location>
        <begin position="236"/>
        <end position="351"/>
    </location>
</feature>
<feature type="domain" description="NfeD1b N-terminal" evidence="8">
    <location>
        <begin position="40"/>
        <end position="199"/>
    </location>
</feature>
<dbReference type="CDD" id="cd07020">
    <property type="entry name" value="Clp_protease_NfeD_1"/>
    <property type="match status" value="1"/>
</dbReference>
<evidence type="ECO:0000256" key="1">
    <source>
        <dbReference type="ARBA" id="ARBA00004141"/>
    </source>
</evidence>
<protein>
    <submittedName>
        <fullName evidence="9">Membrane-bound serine protease</fullName>
    </submittedName>
</protein>
<feature type="transmembrane region" description="Helical" evidence="5">
    <location>
        <begin position="257"/>
        <end position="274"/>
    </location>
</feature>
<dbReference type="GO" id="GO:0016020">
    <property type="term" value="C:membrane"/>
    <property type="evidence" value="ECO:0007669"/>
    <property type="project" value="UniProtKB-SubCell"/>
</dbReference>
<dbReference type="STRING" id="639282.DEFDS_0800"/>